<dbReference type="EC" id="3.1.1.61" evidence="2"/>
<reference evidence="6 7" key="1">
    <citation type="submission" date="2024-09" db="EMBL/GenBank/DDBJ databases">
        <authorList>
            <person name="Sun Q."/>
            <person name="Mori K."/>
        </authorList>
    </citation>
    <scope>NUCLEOTIDE SEQUENCE [LARGE SCALE GENOMIC DNA]</scope>
    <source>
        <strain evidence="6 7">CCM 7706</strain>
    </source>
</reference>
<proteinExistence type="predicted"/>
<name>A0ABV6CTC7_9SPHN</name>
<evidence type="ECO:0000256" key="2">
    <source>
        <dbReference type="ARBA" id="ARBA00039140"/>
    </source>
</evidence>
<keyword evidence="4" id="KW-0145">Chemotaxis</keyword>
<protein>
    <recommendedName>
        <fullName evidence="2">protein-glutamate methylesterase</fullName>
        <ecNumber evidence="2">3.1.1.61</ecNumber>
    </recommendedName>
</protein>
<dbReference type="Gene3D" id="3.40.50.180">
    <property type="entry name" value="Methylesterase CheB, C-terminal domain"/>
    <property type="match status" value="1"/>
</dbReference>
<feature type="domain" description="CheB-type methylesterase" evidence="5">
    <location>
        <begin position="2"/>
        <end position="187"/>
    </location>
</feature>
<sequence length="192" mass="19839">MNRSDPAAVAIGASAGAIHALLEILPALPEDYGLPVLIVVHVPPGRRNELARLFSAKCQLPVHEAEDKEPILPGTITFAPPDYHMLVEPGGTISLSTDEPVYFSRPSIDVLLESAADAYDGRMVGVVLTGANEDGAQGLKAVADAGGLALVQEPSTAYARAMPDAALALCTTAHALPLAAIAACLVESGARR</sequence>
<dbReference type="RefSeq" id="WP_379486741.1">
    <property type="nucleotide sequence ID" value="NZ_JBHLWK010000010.1"/>
</dbReference>
<evidence type="ECO:0000256" key="3">
    <source>
        <dbReference type="ARBA" id="ARBA00048267"/>
    </source>
</evidence>
<dbReference type="InterPro" id="IPR000673">
    <property type="entry name" value="Sig_transdc_resp-reg_Me-estase"/>
</dbReference>
<feature type="active site" evidence="4">
    <location>
        <position position="134"/>
    </location>
</feature>
<organism evidence="6 7">
    <name type="scientific">Novosphingobium soli</name>
    <dbReference type="NCBI Taxonomy" id="574956"/>
    <lineage>
        <taxon>Bacteria</taxon>
        <taxon>Pseudomonadati</taxon>
        <taxon>Pseudomonadota</taxon>
        <taxon>Alphaproteobacteria</taxon>
        <taxon>Sphingomonadales</taxon>
        <taxon>Sphingomonadaceae</taxon>
        <taxon>Novosphingobium</taxon>
    </lineage>
</organism>
<evidence type="ECO:0000259" key="5">
    <source>
        <dbReference type="PROSITE" id="PS50122"/>
    </source>
</evidence>
<dbReference type="EMBL" id="JBHLWK010000010">
    <property type="protein sequence ID" value="MFC0203972.1"/>
    <property type="molecule type" value="Genomic_DNA"/>
</dbReference>
<dbReference type="PROSITE" id="PS50122">
    <property type="entry name" value="CHEB"/>
    <property type="match status" value="1"/>
</dbReference>
<dbReference type="SUPFAM" id="SSF52738">
    <property type="entry name" value="Methylesterase CheB, C-terminal domain"/>
    <property type="match status" value="1"/>
</dbReference>
<comment type="catalytic activity">
    <reaction evidence="3">
        <text>[protein]-L-glutamate 5-O-methyl ester + H2O = L-glutamyl-[protein] + methanol + H(+)</text>
        <dbReference type="Rhea" id="RHEA:23236"/>
        <dbReference type="Rhea" id="RHEA-COMP:10208"/>
        <dbReference type="Rhea" id="RHEA-COMP:10311"/>
        <dbReference type="ChEBI" id="CHEBI:15377"/>
        <dbReference type="ChEBI" id="CHEBI:15378"/>
        <dbReference type="ChEBI" id="CHEBI:17790"/>
        <dbReference type="ChEBI" id="CHEBI:29973"/>
        <dbReference type="ChEBI" id="CHEBI:82795"/>
        <dbReference type="EC" id="3.1.1.61"/>
    </reaction>
</comment>
<evidence type="ECO:0000256" key="4">
    <source>
        <dbReference type="PROSITE-ProRule" id="PRU00050"/>
    </source>
</evidence>
<feature type="active site" evidence="4">
    <location>
        <position position="14"/>
    </location>
</feature>
<dbReference type="PANTHER" id="PTHR42872">
    <property type="entry name" value="PROTEIN-GLUTAMATE METHYLESTERASE/PROTEIN-GLUTAMINE GLUTAMINASE"/>
    <property type="match status" value="1"/>
</dbReference>
<feature type="active site" evidence="4">
    <location>
        <position position="41"/>
    </location>
</feature>
<dbReference type="PANTHER" id="PTHR42872:SF6">
    <property type="entry name" value="PROTEIN-GLUTAMATE METHYLESTERASE_PROTEIN-GLUTAMINE GLUTAMINASE"/>
    <property type="match status" value="1"/>
</dbReference>
<keyword evidence="7" id="KW-1185">Reference proteome</keyword>
<comment type="caution">
    <text evidence="6">The sequence shown here is derived from an EMBL/GenBank/DDBJ whole genome shotgun (WGS) entry which is preliminary data.</text>
</comment>
<gene>
    <name evidence="6" type="ORF">ACFFJC_06770</name>
</gene>
<evidence type="ECO:0000256" key="1">
    <source>
        <dbReference type="ARBA" id="ARBA00022801"/>
    </source>
</evidence>
<dbReference type="Pfam" id="PF01339">
    <property type="entry name" value="CheB_methylest"/>
    <property type="match status" value="1"/>
</dbReference>
<dbReference type="CDD" id="cd16433">
    <property type="entry name" value="CheB"/>
    <property type="match status" value="1"/>
</dbReference>
<evidence type="ECO:0000313" key="7">
    <source>
        <dbReference type="Proteomes" id="UP001589798"/>
    </source>
</evidence>
<keyword evidence="1 4" id="KW-0378">Hydrolase</keyword>
<dbReference type="InterPro" id="IPR035909">
    <property type="entry name" value="CheB_C"/>
</dbReference>
<dbReference type="Proteomes" id="UP001589798">
    <property type="component" value="Unassembled WGS sequence"/>
</dbReference>
<accession>A0ABV6CTC7</accession>
<evidence type="ECO:0000313" key="6">
    <source>
        <dbReference type="EMBL" id="MFC0203972.1"/>
    </source>
</evidence>